<dbReference type="InterPro" id="IPR029044">
    <property type="entry name" value="Nucleotide-diphossugar_trans"/>
</dbReference>
<comment type="caution">
    <text evidence="5">The sequence shown here is derived from an EMBL/GenBank/DDBJ whole genome shotgun (WGS) entry which is preliminary data.</text>
</comment>
<dbReference type="EMBL" id="ADVL01000278">
    <property type="protein sequence ID" value="EFH12103.1"/>
    <property type="molecule type" value="Genomic_DNA"/>
</dbReference>
<keyword evidence="3 5" id="KW-0808">Transferase</keyword>
<comment type="similarity">
    <text evidence="1">Belongs to the glycosyltransferase 2 family.</text>
</comment>
<keyword evidence="2 5" id="KW-0328">Glycosyltransferase</keyword>
<reference evidence="5 6" key="1">
    <citation type="submission" date="2010-04" db="EMBL/GenBank/DDBJ databases">
        <authorList>
            <person name="Qin X."/>
            <person name="Bachman B."/>
            <person name="Battles P."/>
            <person name="Bell A."/>
            <person name="Bess C."/>
            <person name="Bickham C."/>
            <person name="Chaboub L."/>
            <person name="Chen D."/>
            <person name="Coyle M."/>
            <person name="Deiros D.R."/>
            <person name="Dinh H."/>
            <person name="Forbes L."/>
            <person name="Fowler G."/>
            <person name="Francisco L."/>
            <person name="Fu Q."/>
            <person name="Gubbala S."/>
            <person name="Hale W."/>
            <person name="Han Y."/>
            <person name="Hemphill L."/>
            <person name="Highlander S.K."/>
            <person name="Hirani K."/>
            <person name="Hogues M."/>
            <person name="Jackson L."/>
            <person name="Jakkamsetti A."/>
            <person name="Javaid M."/>
            <person name="Jiang H."/>
            <person name="Korchina V."/>
            <person name="Kovar C."/>
            <person name="Lara F."/>
            <person name="Lee S."/>
            <person name="Mata R."/>
            <person name="Mathew T."/>
            <person name="Moen C."/>
            <person name="Morales K."/>
            <person name="Munidasa M."/>
            <person name="Nazareth L."/>
            <person name="Ngo R."/>
            <person name="Nguyen L."/>
            <person name="Okwuonu G."/>
            <person name="Ongeri F."/>
            <person name="Patil S."/>
            <person name="Petrosino J."/>
            <person name="Pham C."/>
            <person name="Pham P."/>
            <person name="Pu L.-L."/>
            <person name="Puazo M."/>
            <person name="Raj R."/>
            <person name="Reid J."/>
            <person name="Rouhana J."/>
            <person name="Saada N."/>
            <person name="Shang Y."/>
            <person name="Simmons D."/>
            <person name="Thornton R."/>
            <person name="Warren J."/>
            <person name="Weissenberger G."/>
            <person name="Zhang J."/>
            <person name="Zhang L."/>
            <person name="Zhou C."/>
            <person name="Zhu D."/>
            <person name="Muzny D."/>
            <person name="Worley K."/>
            <person name="Gibbs R."/>
        </authorList>
    </citation>
    <scope>NUCLEOTIDE SEQUENCE [LARGE SCALE GENOMIC DNA]</scope>
    <source>
        <strain evidence="5 6">ATCC 49957</strain>
    </source>
</reference>
<proteinExistence type="inferred from homology"/>
<gene>
    <name evidence="5" type="ORF">HMPREF0731_1683</name>
</gene>
<dbReference type="EC" id="2.4.-.-" evidence="5"/>
<dbReference type="HOGENOM" id="CLU_077345_0_0_5"/>
<protein>
    <submittedName>
        <fullName evidence="5">Glycosyltransferase, group 2 family protein</fullName>
        <ecNumber evidence="5">2.4.-.-</ecNumber>
    </submittedName>
</protein>
<evidence type="ECO:0000256" key="1">
    <source>
        <dbReference type="ARBA" id="ARBA00006739"/>
    </source>
</evidence>
<evidence type="ECO:0000256" key="2">
    <source>
        <dbReference type="ARBA" id="ARBA00022676"/>
    </source>
</evidence>
<dbReference type="Pfam" id="PF00535">
    <property type="entry name" value="Glycos_transf_2"/>
    <property type="match status" value="1"/>
</dbReference>
<organism evidence="5 6">
    <name type="scientific">Pseudoroseomonas cervicalis ATCC 49957</name>
    <dbReference type="NCBI Taxonomy" id="525371"/>
    <lineage>
        <taxon>Bacteria</taxon>
        <taxon>Pseudomonadati</taxon>
        <taxon>Pseudomonadota</taxon>
        <taxon>Alphaproteobacteria</taxon>
        <taxon>Acetobacterales</taxon>
        <taxon>Roseomonadaceae</taxon>
        <taxon>Roseomonas</taxon>
    </lineage>
</organism>
<dbReference type="PANTHER" id="PTHR43179:SF12">
    <property type="entry name" value="GALACTOFURANOSYLTRANSFERASE GLFT2"/>
    <property type="match status" value="1"/>
</dbReference>
<dbReference type="CDD" id="cd00761">
    <property type="entry name" value="Glyco_tranf_GTA_type"/>
    <property type="match status" value="1"/>
</dbReference>
<evidence type="ECO:0000313" key="5">
    <source>
        <dbReference type="EMBL" id="EFH12103.1"/>
    </source>
</evidence>
<dbReference type="OrthoDB" id="6383742at2"/>
<keyword evidence="6" id="KW-1185">Reference proteome</keyword>
<dbReference type="GO" id="GO:0016757">
    <property type="term" value="F:glycosyltransferase activity"/>
    <property type="evidence" value="ECO:0007669"/>
    <property type="project" value="UniProtKB-KW"/>
</dbReference>
<accession>D5RKS3</accession>
<dbReference type="SUPFAM" id="SSF53448">
    <property type="entry name" value="Nucleotide-diphospho-sugar transferases"/>
    <property type="match status" value="1"/>
</dbReference>
<evidence type="ECO:0000256" key="3">
    <source>
        <dbReference type="ARBA" id="ARBA00022679"/>
    </source>
</evidence>
<evidence type="ECO:0000259" key="4">
    <source>
        <dbReference type="Pfam" id="PF00535"/>
    </source>
</evidence>
<dbReference type="Proteomes" id="UP000005324">
    <property type="component" value="Unassembled WGS sequence"/>
</dbReference>
<sequence>MTETLPTLDTSPAWAGATPRLSILVPTYDRDIRPLAAELLADMAALPEPGAVELLVLIDGNPALTGQEEILEEAAQRGQAAGLANSEKNLGRAGARNALAGLARGQAVLFLDADSLPDAPGFVARALAAAAAHPRAVVCGGRSGQRLPPVPADSLLFHTHSQKREWLPAETRNRDPAGHFLSANFQLGRDLFLASPFDDRFRGWGWEDTEWALRIGPHAPVRHIDNSVSHMEFHRDADWLGRLDRSVENYRLLFQAHPEAVRRHRIFPLIRALRPVGQWRWLRGLLWHLALWRALPPALRLHIAKLRQAMVYGAILEPPPTH</sequence>
<dbReference type="InterPro" id="IPR001173">
    <property type="entry name" value="Glyco_trans_2-like"/>
</dbReference>
<dbReference type="Gene3D" id="3.90.550.10">
    <property type="entry name" value="Spore Coat Polysaccharide Biosynthesis Protein SpsA, Chain A"/>
    <property type="match status" value="1"/>
</dbReference>
<feature type="domain" description="Glycosyltransferase 2-like" evidence="4">
    <location>
        <begin position="22"/>
        <end position="155"/>
    </location>
</feature>
<dbReference type="AlphaFoldDB" id="D5RKS3"/>
<dbReference type="RefSeq" id="WP_007004907.1">
    <property type="nucleotide sequence ID" value="NZ_GG770780.1"/>
</dbReference>
<evidence type="ECO:0000313" key="6">
    <source>
        <dbReference type="Proteomes" id="UP000005324"/>
    </source>
</evidence>
<name>D5RKS3_9PROT</name>
<dbReference type="PANTHER" id="PTHR43179">
    <property type="entry name" value="RHAMNOSYLTRANSFERASE WBBL"/>
    <property type="match status" value="1"/>
</dbReference>